<dbReference type="AlphaFoldDB" id="A0A0F9NLB0"/>
<comment type="caution">
    <text evidence="1">The sequence shown here is derived from an EMBL/GenBank/DDBJ whole genome shotgun (WGS) entry which is preliminary data.</text>
</comment>
<accession>A0A0F9NLB0</accession>
<name>A0A0F9NLB0_9ZZZZ</name>
<evidence type="ECO:0000313" key="1">
    <source>
        <dbReference type="EMBL" id="KKM82107.1"/>
    </source>
</evidence>
<organism evidence="1">
    <name type="scientific">marine sediment metagenome</name>
    <dbReference type="NCBI Taxonomy" id="412755"/>
    <lineage>
        <taxon>unclassified sequences</taxon>
        <taxon>metagenomes</taxon>
        <taxon>ecological metagenomes</taxon>
    </lineage>
</organism>
<protein>
    <submittedName>
        <fullName evidence="1">Uncharacterized protein</fullName>
    </submittedName>
</protein>
<dbReference type="EMBL" id="LAZR01007913">
    <property type="protein sequence ID" value="KKM82107.1"/>
    <property type="molecule type" value="Genomic_DNA"/>
</dbReference>
<sequence>MGIAQRIHDTVEDWQAEWKDRLRGWVTRVVTEGATTFIDSLEPGLRAQVTDSLTRLRDLPDLPADQKTIIDQALAAPGAIQFAALLPYLIGIMIGFGMGAARPAMNIGSYQIDKIMHSARMDPLSVITAWRRDPVANAALFDDLKDLGWSDERIEAFKFITEFLPNADEQTLWLAREVFEPAMVTKYGLDDELPVYENTDFSKVGVTPEQMQNKWRAHWQHASWMQVVEMLHRGLMTEEDVREWFRLVEIPPFWRQPLIDSAYTWPTRVDVRRWWDMRTIDETELRRLYSGMGYRGVNLDNYVIWTKVYTEFPSLLARWSKGWITLNELRVEVTALGMPAARAETFIQEKIKAEQPERTANERDITVSDVFKGVRLERISRAEGIELLMELGLDEDEADYKLAVNVPEDVVESAVKERQLTKSDIIAGLRTEVITEDEARTRLLDLRYNATDVQLLLDIFKASIKPPTEPRQKEASKADIVLAVKKDLISPGEGYLVGDCSQRPFPKSGEEFDTYRARLEGQLKPFKQEAA</sequence>
<reference evidence="1" key="1">
    <citation type="journal article" date="2015" name="Nature">
        <title>Complex archaea that bridge the gap between prokaryotes and eukaryotes.</title>
        <authorList>
            <person name="Spang A."/>
            <person name="Saw J.H."/>
            <person name="Jorgensen S.L."/>
            <person name="Zaremba-Niedzwiedzka K."/>
            <person name="Martijn J."/>
            <person name="Lind A.E."/>
            <person name="van Eijk R."/>
            <person name="Schleper C."/>
            <person name="Guy L."/>
            <person name="Ettema T.J."/>
        </authorList>
    </citation>
    <scope>NUCLEOTIDE SEQUENCE</scope>
</reference>
<gene>
    <name evidence="1" type="ORF">LCGC14_1322860</name>
</gene>
<proteinExistence type="predicted"/>